<evidence type="ECO:0008006" key="4">
    <source>
        <dbReference type="Google" id="ProtNLM"/>
    </source>
</evidence>
<feature type="compositionally biased region" description="Polar residues" evidence="1">
    <location>
        <begin position="187"/>
        <end position="198"/>
    </location>
</feature>
<dbReference type="Proteomes" id="UP000265140">
    <property type="component" value="Chromosome 17"/>
</dbReference>
<dbReference type="InterPro" id="IPR031466">
    <property type="entry name" value="MIIP"/>
</dbReference>
<dbReference type="Ensembl" id="ENSELUT00000036501.3">
    <property type="protein sequence ID" value="ENSELUP00000042432.1"/>
    <property type="gene ID" value="ENSELUG00000023665.3"/>
</dbReference>
<reference evidence="2" key="3">
    <citation type="submission" date="2025-08" db="UniProtKB">
        <authorList>
            <consortium name="Ensembl"/>
        </authorList>
    </citation>
    <scope>IDENTIFICATION</scope>
</reference>
<protein>
    <recommendedName>
        <fullName evidence="4">Migration and invasion inhibitory protein</fullName>
    </recommendedName>
</protein>
<dbReference type="Bgee" id="ENSELUG00000023665">
    <property type="expression patterns" value="Expressed in ovary and 14 other cell types or tissues"/>
</dbReference>
<feature type="region of interest" description="Disordered" evidence="1">
    <location>
        <begin position="38"/>
        <end position="62"/>
    </location>
</feature>
<dbReference type="GeneID" id="105017394"/>
<dbReference type="STRING" id="8010.ENSELUP00000042432"/>
<evidence type="ECO:0000313" key="2">
    <source>
        <dbReference type="Ensembl" id="ENSELUP00000042432.1"/>
    </source>
</evidence>
<dbReference type="PANTHER" id="PTHR34831:SF1">
    <property type="entry name" value="MIGRATION AND INVASION-INHIBITORY PROTEIN"/>
    <property type="match status" value="1"/>
</dbReference>
<reference evidence="2" key="2">
    <citation type="submission" date="2020-02" db="EMBL/GenBank/DDBJ databases">
        <title>Esox lucius (northern pike) genome, fEsoLuc1, primary haplotype.</title>
        <authorList>
            <person name="Myers G."/>
            <person name="Karagic N."/>
            <person name="Meyer A."/>
            <person name="Pippel M."/>
            <person name="Reichard M."/>
            <person name="Winkler S."/>
            <person name="Tracey A."/>
            <person name="Sims Y."/>
            <person name="Howe K."/>
            <person name="Rhie A."/>
            <person name="Formenti G."/>
            <person name="Durbin R."/>
            <person name="Fedrigo O."/>
            <person name="Jarvis E.D."/>
        </authorList>
    </citation>
    <scope>NUCLEOTIDE SEQUENCE [LARGE SCALE GENOMIC DNA]</scope>
</reference>
<dbReference type="KEGG" id="els:105017394"/>
<feature type="region of interest" description="Disordered" evidence="1">
    <location>
        <begin position="248"/>
        <end position="267"/>
    </location>
</feature>
<proteinExistence type="predicted"/>
<reference evidence="3" key="1">
    <citation type="journal article" date="2014" name="PLoS ONE">
        <title>The genome and linkage map of the northern pike (Esox lucius): conserved synteny revealed between the salmonid sister group and the Neoteleostei.</title>
        <authorList>
            <person name="Rondeau E.B."/>
            <person name="Minkley D.R."/>
            <person name="Leong J.S."/>
            <person name="Messmer A.M."/>
            <person name="Jantzen J.R."/>
            <person name="von Schalburg K.R."/>
            <person name="Lemon C."/>
            <person name="Bird N.H."/>
            <person name="Koop B.F."/>
        </authorList>
    </citation>
    <scope>NUCLEOTIDE SEQUENCE</scope>
</reference>
<dbReference type="OrthoDB" id="10002384at2759"/>
<feature type="region of interest" description="Disordered" evidence="1">
    <location>
        <begin position="175"/>
        <end position="199"/>
    </location>
</feature>
<feature type="compositionally biased region" description="Basic and acidic residues" evidence="1">
    <location>
        <begin position="41"/>
        <end position="51"/>
    </location>
</feature>
<reference evidence="2" key="4">
    <citation type="submission" date="2025-09" db="UniProtKB">
        <authorList>
            <consortium name="Ensembl"/>
        </authorList>
    </citation>
    <scope>IDENTIFICATION</scope>
</reference>
<evidence type="ECO:0000313" key="3">
    <source>
        <dbReference type="Proteomes" id="UP000265140"/>
    </source>
</evidence>
<name>A0A3P9ANU4_ESOLU</name>
<evidence type="ECO:0000256" key="1">
    <source>
        <dbReference type="SAM" id="MobiDB-lite"/>
    </source>
</evidence>
<dbReference type="AlphaFoldDB" id="A0A3P9ANU4"/>
<dbReference type="GO" id="GO:0030336">
    <property type="term" value="P:negative regulation of cell migration"/>
    <property type="evidence" value="ECO:0007669"/>
    <property type="project" value="InterPro"/>
</dbReference>
<dbReference type="InParanoid" id="A0A3P9ANU4"/>
<organism evidence="2 3">
    <name type="scientific">Esox lucius</name>
    <name type="common">Northern pike</name>
    <dbReference type="NCBI Taxonomy" id="8010"/>
    <lineage>
        <taxon>Eukaryota</taxon>
        <taxon>Metazoa</taxon>
        <taxon>Chordata</taxon>
        <taxon>Craniata</taxon>
        <taxon>Vertebrata</taxon>
        <taxon>Euteleostomi</taxon>
        <taxon>Actinopterygii</taxon>
        <taxon>Neopterygii</taxon>
        <taxon>Teleostei</taxon>
        <taxon>Protacanthopterygii</taxon>
        <taxon>Esociformes</taxon>
        <taxon>Esocidae</taxon>
        <taxon>Esox</taxon>
    </lineage>
</organism>
<keyword evidence="3" id="KW-1185">Reference proteome</keyword>
<sequence length="440" mass="48918">MSTTERLNTLRERNKDLLRQLRLHTERLLTITGTSFSWQGDSKRTAQKESTKGPGQIEGTASPAESMVTIMNFEPGTARFALGNPSAQFQERENIATQATIAPLGTGGEAVEPVTLCETLMPSLTGNKLLQKSAEHTAVYTGLLQDRGSGHPEDVVRSIDIRRSCTRPTLFHKESENVSKTEEGRVTFQSPPLEQTSASDRHRLQPLLGYDWIAGIVDAESSLTERSEQFFSDLRTFRQVNRDECVHRQQDGLSEEDPSPPPLSIEEEGLQGAMDTHQCTFCYRINSRLFPTPLDTRESCSVCRKPKSQVPHTTAAPAFIRVSIPRSTLLPAYQYKAHRRGSFDPSDSLGLPSHCLSGWSNTVPGTGPQLSSLDLRSSVNETAVTSLFPSMQQQLDLSVSRVSGSQRSDVLLDVSRLARYRFQRRPHNSKPQQSTSYPVF</sequence>
<dbReference type="Pfam" id="PF15734">
    <property type="entry name" value="MIIP"/>
    <property type="match status" value="1"/>
</dbReference>
<dbReference type="CTD" id="60672"/>
<gene>
    <name evidence="2" type="primary">MIIP</name>
</gene>
<dbReference type="RefSeq" id="XP_010880281.1">
    <property type="nucleotide sequence ID" value="XM_010881979.4"/>
</dbReference>
<dbReference type="PANTHER" id="PTHR34831">
    <property type="entry name" value="MIGRATION AND INVASION-INHIBITORY PROTEIN"/>
    <property type="match status" value="1"/>
</dbReference>
<dbReference type="GO" id="GO:0010972">
    <property type="term" value="P:negative regulation of G2/M transition of mitotic cell cycle"/>
    <property type="evidence" value="ECO:0007669"/>
    <property type="project" value="InterPro"/>
</dbReference>
<dbReference type="GeneTree" id="ENSGT00390000003768"/>
<accession>A0A3P9ANU4</accession>
<feature type="compositionally biased region" description="Basic and acidic residues" evidence="1">
    <location>
        <begin position="175"/>
        <end position="185"/>
    </location>
</feature>